<dbReference type="Pfam" id="PF07730">
    <property type="entry name" value="HisKA_3"/>
    <property type="match status" value="1"/>
</dbReference>
<dbReference type="CDD" id="cd16917">
    <property type="entry name" value="HATPase_UhpB-NarQ-NarX-like"/>
    <property type="match status" value="1"/>
</dbReference>
<dbReference type="Gene3D" id="3.30.450.20">
    <property type="entry name" value="PAS domain"/>
    <property type="match status" value="1"/>
</dbReference>
<dbReference type="SMART" id="SM00448">
    <property type="entry name" value="REC"/>
    <property type="match status" value="1"/>
</dbReference>
<dbReference type="SUPFAM" id="SSF55874">
    <property type="entry name" value="ATPase domain of HSP90 chaperone/DNA topoisomerase II/histidine kinase"/>
    <property type="match status" value="1"/>
</dbReference>
<dbReference type="Gene3D" id="1.20.5.1930">
    <property type="match status" value="1"/>
</dbReference>
<dbReference type="InterPro" id="IPR050482">
    <property type="entry name" value="Sensor_HK_TwoCompSys"/>
</dbReference>
<dbReference type="CDD" id="cd17535">
    <property type="entry name" value="REC_NarL-like"/>
    <property type="match status" value="1"/>
</dbReference>
<dbReference type="Pfam" id="PF00072">
    <property type="entry name" value="Response_reg"/>
    <property type="match status" value="1"/>
</dbReference>
<evidence type="ECO:0000259" key="8">
    <source>
        <dbReference type="PROSITE" id="PS50113"/>
    </source>
</evidence>
<feature type="domain" description="PAC" evidence="8">
    <location>
        <begin position="98"/>
        <end position="150"/>
    </location>
</feature>
<dbReference type="Gene3D" id="3.40.50.2300">
    <property type="match status" value="1"/>
</dbReference>
<dbReference type="InterPro" id="IPR001610">
    <property type="entry name" value="PAC"/>
</dbReference>
<dbReference type="SMART" id="SM00387">
    <property type="entry name" value="HATPase_c"/>
    <property type="match status" value="1"/>
</dbReference>
<dbReference type="SUPFAM" id="SSF55785">
    <property type="entry name" value="PYP-like sensor domain (PAS domain)"/>
    <property type="match status" value="1"/>
</dbReference>
<feature type="domain" description="PAS" evidence="7">
    <location>
        <begin position="25"/>
        <end position="95"/>
    </location>
</feature>
<dbReference type="GO" id="GO:0006355">
    <property type="term" value="P:regulation of DNA-templated transcription"/>
    <property type="evidence" value="ECO:0007669"/>
    <property type="project" value="InterPro"/>
</dbReference>
<evidence type="ECO:0000259" key="7">
    <source>
        <dbReference type="PROSITE" id="PS50112"/>
    </source>
</evidence>
<evidence type="ECO:0000256" key="3">
    <source>
        <dbReference type="ARBA" id="ARBA00023012"/>
    </source>
</evidence>
<evidence type="ECO:0000256" key="4">
    <source>
        <dbReference type="PROSITE-ProRule" id="PRU00169"/>
    </source>
</evidence>
<evidence type="ECO:0000313" key="9">
    <source>
        <dbReference type="EMBL" id="SMO82095.1"/>
    </source>
</evidence>
<dbReference type="InterPro" id="IPR003594">
    <property type="entry name" value="HATPase_dom"/>
</dbReference>
<dbReference type="AlphaFoldDB" id="A0A521EDZ3"/>
<dbReference type="InterPro" id="IPR058245">
    <property type="entry name" value="NreC/VraR/RcsB-like_REC"/>
</dbReference>
<dbReference type="PROSITE" id="PS50109">
    <property type="entry name" value="HIS_KIN"/>
    <property type="match status" value="1"/>
</dbReference>
<dbReference type="InterPro" id="IPR000014">
    <property type="entry name" value="PAS"/>
</dbReference>
<dbReference type="CDD" id="cd00130">
    <property type="entry name" value="PAS"/>
    <property type="match status" value="1"/>
</dbReference>
<dbReference type="SUPFAM" id="SSF52172">
    <property type="entry name" value="CheY-like"/>
    <property type="match status" value="1"/>
</dbReference>
<organism evidence="9 10">
    <name type="scientific">Fodinibius sediminis</name>
    <dbReference type="NCBI Taxonomy" id="1214077"/>
    <lineage>
        <taxon>Bacteria</taxon>
        <taxon>Pseudomonadati</taxon>
        <taxon>Balneolota</taxon>
        <taxon>Balneolia</taxon>
        <taxon>Balneolales</taxon>
        <taxon>Balneolaceae</taxon>
        <taxon>Fodinibius</taxon>
    </lineage>
</organism>
<sequence>MKKVVLTGSPNVFYGIFNMREDVLTNAYLGAIVNNSDDAIISKDLDGVIMSWNDGAERIFGYTGEEAIGRPITMLIPDQRLDEEEEILKRLRQGERIDHFETVRKRKDGTLVDISLTVSPVKNAEGKIVGASKIARDITARKKAQKKLEQMNETLEGRVADRTEKLHSYQQQLRSLASQLNKAEEQERQRLATELHDTLGQTLAAAKMKLDGLRSRQLSNQVSAELQELKEILDHALQYNQNLMMELKPPPVLNKEDATEMLHWTASKMEKKGLEIEIKDDGQPKPVEKEIHSILHQSVRELLQNVIKHADSKKAWLEITSEKSYLKVTVKDKGRGFDIKENELDPAEGGRFGLFNIKERIDWHGGKFNIYSRPGEGTKAVLYVPLKKDQAETSKDQHETHLPPDLRKKQLERSQKVNVLLVDDHDMVRCGLRQVVEKEDDIVIIGEASNGQEAVELARRDHPDIIIMDVNMPVMNGIEATQIIKKEMPCVRIIGLSLHESQEVAENMQNAGASAYLTKSEAFESLITTIRAESGFSGSKVK</sequence>
<gene>
    <name evidence="9" type="ORF">SAMN06265218_11585</name>
</gene>
<dbReference type="InterPro" id="IPR035965">
    <property type="entry name" value="PAS-like_dom_sf"/>
</dbReference>
<evidence type="ECO:0000313" key="10">
    <source>
        <dbReference type="Proteomes" id="UP000317593"/>
    </source>
</evidence>
<dbReference type="RefSeq" id="WP_142715493.1">
    <property type="nucleotide sequence ID" value="NZ_FXTH01000015.1"/>
</dbReference>
<feature type="domain" description="Histidine kinase" evidence="5">
    <location>
        <begin position="190"/>
        <end position="388"/>
    </location>
</feature>
<dbReference type="InterPro" id="IPR001789">
    <property type="entry name" value="Sig_transdc_resp-reg_receiver"/>
</dbReference>
<dbReference type="InterPro" id="IPR013767">
    <property type="entry name" value="PAS_fold"/>
</dbReference>
<dbReference type="InterPro" id="IPR036890">
    <property type="entry name" value="HATPase_C_sf"/>
</dbReference>
<dbReference type="InterPro" id="IPR011006">
    <property type="entry name" value="CheY-like_superfamily"/>
</dbReference>
<dbReference type="PROSITE" id="PS50110">
    <property type="entry name" value="RESPONSE_REGULATORY"/>
    <property type="match status" value="1"/>
</dbReference>
<dbReference type="InterPro" id="IPR000700">
    <property type="entry name" value="PAS-assoc_C"/>
</dbReference>
<dbReference type="EMBL" id="FXTH01000015">
    <property type="protein sequence ID" value="SMO82095.1"/>
    <property type="molecule type" value="Genomic_DNA"/>
</dbReference>
<dbReference type="GO" id="GO:0000155">
    <property type="term" value="F:phosphorelay sensor kinase activity"/>
    <property type="evidence" value="ECO:0007669"/>
    <property type="project" value="InterPro"/>
</dbReference>
<name>A0A521EDZ3_9BACT</name>
<dbReference type="GO" id="GO:0016020">
    <property type="term" value="C:membrane"/>
    <property type="evidence" value="ECO:0007669"/>
    <property type="project" value="InterPro"/>
</dbReference>
<dbReference type="InterPro" id="IPR005467">
    <property type="entry name" value="His_kinase_dom"/>
</dbReference>
<evidence type="ECO:0000259" key="6">
    <source>
        <dbReference type="PROSITE" id="PS50110"/>
    </source>
</evidence>
<dbReference type="PANTHER" id="PTHR24421:SF58">
    <property type="entry name" value="SIGNAL TRANSDUCTION HISTIDINE-PROTEIN KINASE_PHOSPHATASE UHPB"/>
    <property type="match status" value="1"/>
</dbReference>
<dbReference type="NCBIfam" id="TIGR00229">
    <property type="entry name" value="sensory_box"/>
    <property type="match status" value="1"/>
</dbReference>
<dbReference type="PROSITE" id="PS50113">
    <property type="entry name" value="PAC"/>
    <property type="match status" value="1"/>
</dbReference>
<evidence type="ECO:0000256" key="1">
    <source>
        <dbReference type="ARBA" id="ARBA00022679"/>
    </source>
</evidence>
<evidence type="ECO:0000256" key="2">
    <source>
        <dbReference type="ARBA" id="ARBA00022777"/>
    </source>
</evidence>
<dbReference type="Pfam" id="PF02518">
    <property type="entry name" value="HATPase_c"/>
    <property type="match status" value="1"/>
</dbReference>
<keyword evidence="2" id="KW-0418">Kinase</keyword>
<dbReference type="GO" id="GO:0046983">
    <property type="term" value="F:protein dimerization activity"/>
    <property type="evidence" value="ECO:0007669"/>
    <property type="project" value="InterPro"/>
</dbReference>
<feature type="modified residue" description="4-aspartylphosphate" evidence="4">
    <location>
        <position position="469"/>
    </location>
</feature>
<keyword evidence="4" id="KW-0597">Phosphoprotein</keyword>
<evidence type="ECO:0000259" key="5">
    <source>
        <dbReference type="PROSITE" id="PS50109"/>
    </source>
</evidence>
<protein>
    <submittedName>
        <fullName evidence="9">PAS domain S-box-containing protein</fullName>
    </submittedName>
</protein>
<feature type="domain" description="Response regulatory" evidence="6">
    <location>
        <begin position="418"/>
        <end position="534"/>
    </location>
</feature>
<reference evidence="9 10" key="1">
    <citation type="submission" date="2017-05" db="EMBL/GenBank/DDBJ databases">
        <authorList>
            <person name="Varghese N."/>
            <person name="Submissions S."/>
        </authorList>
    </citation>
    <scope>NUCLEOTIDE SEQUENCE [LARGE SCALE GENOMIC DNA]</scope>
    <source>
        <strain evidence="9 10">DSM 21194</strain>
    </source>
</reference>
<keyword evidence="1" id="KW-0808">Transferase</keyword>
<dbReference type="PANTHER" id="PTHR24421">
    <property type="entry name" value="NITRATE/NITRITE SENSOR PROTEIN NARX-RELATED"/>
    <property type="match status" value="1"/>
</dbReference>
<dbReference type="InterPro" id="IPR011712">
    <property type="entry name" value="Sig_transdc_His_kin_sub3_dim/P"/>
</dbReference>
<dbReference type="SMART" id="SM00086">
    <property type="entry name" value="PAC"/>
    <property type="match status" value="1"/>
</dbReference>
<dbReference type="PROSITE" id="PS50112">
    <property type="entry name" value="PAS"/>
    <property type="match status" value="1"/>
</dbReference>
<proteinExistence type="predicted"/>
<dbReference type="Gene3D" id="3.30.565.10">
    <property type="entry name" value="Histidine kinase-like ATPase, C-terminal domain"/>
    <property type="match status" value="1"/>
</dbReference>
<keyword evidence="10" id="KW-1185">Reference proteome</keyword>
<dbReference type="OrthoDB" id="9766459at2"/>
<accession>A0A521EDZ3</accession>
<keyword evidence="3" id="KW-0902">Two-component regulatory system</keyword>
<dbReference type="Pfam" id="PF00989">
    <property type="entry name" value="PAS"/>
    <property type="match status" value="1"/>
</dbReference>
<dbReference type="SMART" id="SM00091">
    <property type="entry name" value="PAS"/>
    <property type="match status" value="1"/>
</dbReference>
<dbReference type="Proteomes" id="UP000317593">
    <property type="component" value="Unassembled WGS sequence"/>
</dbReference>